<sequence length="217" mass="24805">MVNLRLRRSPGRPRRGLFSQRPGPLRGPALGKTPTWQPLVRALYNYHRHNNPSFLSFLNIHELFGEFGFKLHSPHITKNLTRLRLSIRKDLPSSGNYIWEGEIPAELIHTQFPAAAIFADRIAFQPTSHNVQTVLYALKNRYPNVTCNIFISSNGLFQLYEGLWKFVDESDARNQPAPLPESIGALENHFVAFQLYLLFGGFAILMFFAEIIISNVQ</sequence>
<protein>
    <submittedName>
        <fullName evidence="3">Uncharacterized protein</fullName>
    </submittedName>
</protein>
<evidence type="ECO:0000256" key="1">
    <source>
        <dbReference type="SAM" id="MobiDB-lite"/>
    </source>
</evidence>
<gene>
    <name evidence="3" type="ORF">Fcan01_15600</name>
</gene>
<keyword evidence="2" id="KW-0812">Transmembrane</keyword>
<accession>A0A226DYH1</accession>
<name>A0A226DYH1_FOLCA</name>
<feature type="transmembrane region" description="Helical" evidence="2">
    <location>
        <begin position="195"/>
        <end position="213"/>
    </location>
</feature>
<feature type="region of interest" description="Disordered" evidence="1">
    <location>
        <begin position="1"/>
        <end position="32"/>
    </location>
</feature>
<proteinExistence type="predicted"/>
<dbReference type="Proteomes" id="UP000198287">
    <property type="component" value="Unassembled WGS sequence"/>
</dbReference>
<keyword evidence="2" id="KW-1133">Transmembrane helix</keyword>
<dbReference type="AlphaFoldDB" id="A0A226DYH1"/>
<evidence type="ECO:0000313" key="4">
    <source>
        <dbReference type="Proteomes" id="UP000198287"/>
    </source>
</evidence>
<organism evidence="3 4">
    <name type="scientific">Folsomia candida</name>
    <name type="common">Springtail</name>
    <dbReference type="NCBI Taxonomy" id="158441"/>
    <lineage>
        <taxon>Eukaryota</taxon>
        <taxon>Metazoa</taxon>
        <taxon>Ecdysozoa</taxon>
        <taxon>Arthropoda</taxon>
        <taxon>Hexapoda</taxon>
        <taxon>Collembola</taxon>
        <taxon>Entomobryomorpha</taxon>
        <taxon>Isotomoidea</taxon>
        <taxon>Isotomidae</taxon>
        <taxon>Proisotominae</taxon>
        <taxon>Folsomia</taxon>
    </lineage>
</organism>
<dbReference type="EMBL" id="LNIX01000010">
    <property type="protein sequence ID" value="OXA49741.1"/>
    <property type="molecule type" value="Genomic_DNA"/>
</dbReference>
<keyword evidence="2" id="KW-0472">Membrane</keyword>
<feature type="compositionally biased region" description="Basic residues" evidence="1">
    <location>
        <begin position="1"/>
        <end position="15"/>
    </location>
</feature>
<keyword evidence="4" id="KW-1185">Reference proteome</keyword>
<reference evidence="3 4" key="1">
    <citation type="submission" date="2015-12" db="EMBL/GenBank/DDBJ databases">
        <title>The genome of Folsomia candida.</title>
        <authorList>
            <person name="Faddeeva A."/>
            <person name="Derks M.F."/>
            <person name="Anvar Y."/>
            <person name="Smit S."/>
            <person name="Van Straalen N."/>
            <person name="Roelofs D."/>
        </authorList>
    </citation>
    <scope>NUCLEOTIDE SEQUENCE [LARGE SCALE GENOMIC DNA]</scope>
    <source>
        <strain evidence="3 4">VU population</strain>
        <tissue evidence="3">Whole body</tissue>
    </source>
</reference>
<comment type="caution">
    <text evidence="3">The sequence shown here is derived from an EMBL/GenBank/DDBJ whole genome shotgun (WGS) entry which is preliminary data.</text>
</comment>
<evidence type="ECO:0000256" key="2">
    <source>
        <dbReference type="SAM" id="Phobius"/>
    </source>
</evidence>
<evidence type="ECO:0000313" key="3">
    <source>
        <dbReference type="EMBL" id="OXA49741.1"/>
    </source>
</evidence>